<gene>
    <name evidence="8" type="ORF">SAMN02745119_02471</name>
</gene>
<feature type="active site" evidence="6">
    <location>
        <position position="393"/>
    </location>
</feature>
<comment type="similarity">
    <text evidence="5">Belongs to the class I-like SAM-binding methyltransferase superfamily. RNA M5U methyltransferase family.</text>
</comment>
<keyword evidence="1" id="KW-0411">Iron-sulfur</keyword>
<dbReference type="InterPro" id="IPR002792">
    <property type="entry name" value="TRAM_dom"/>
</dbReference>
<dbReference type="SUPFAM" id="SSF53335">
    <property type="entry name" value="S-adenosyl-L-methionine-dependent methyltransferases"/>
    <property type="match status" value="1"/>
</dbReference>
<dbReference type="PROSITE" id="PS50926">
    <property type="entry name" value="TRAM"/>
    <property type="match status" value="1"/>
</dbReference>
<dbReference type="FunFam" id="2.40.50.140:FF:000097">
    <property type="entry name" value="23S rRNA (uracil(1939)-C(5))-methyltransferase RlmD"/>
    <property type="match status" value="1"/>
</dbReference>
<keyword evidence="9" id="KW-1185">Reference proteome</keyword>
<keyword evidence="2 5" id="KW-0489">Methyltransferase</keyword>
<evidence type="ECO:0000256" key="6">
    <source>
        <dbReference type="PROSITE-ProRule" id="PRU10015"/>
    </source>
</evidence>
<evidence type="ECO:0000313" key="8">
    <source>
        <dbReference type="EMBL" id="SKA05210.1"/>
    </source>
</evidence>
<keyword evidence="1" id="KW-0004">4Fe-4S</keyword>
<name>A0A1T4QN61_9BACT</name>
<dbReference type="InterPro" id="IPR030390">
    <property type="entry name" value="MeTrfase_TrmA_AS"/>
</dbReference>
<keyword evidence="4 5" id="KW-0949">S-adenosyl-L-methionine</keyword>
<dbReference type="Gene3D" id="3.40.50.150">
    <property type="entry name" value="Vaccinia Virus protein VP39"/>
    <property type="match status" value="1"/>
</dbReference>
<dbReference type="Proteomes" id="UP000190102">
    <property type="component" value="Unassembled WGS sequence"/>
</dbReference>
<feature type="active site" description="Nucleophile" evidence="5">
    <location>
        <position position="393"/>
    </location>
</feature>
<dbReference type="PROSITE" id="PS51687">
    <property type="entry name" value="SAM_MT_RNA_M5U"/>
    <property type="match status" value="1"/>
</dbReference>
<evidence type="ECO:0000256" key="2">
    <source>
        <dbReference type="ARBA" id="ARBA00022603"/>
    </source>
</evidence>
<dbReference type="Gene3D" id="2.40.50.140">
    <property type="entry name" value="Nucleic acid-binding proteins"/>
    <property type="match status" value="1"/>
</dbReference>
<dbReference type="STRING" id="115783.SAMN02745119_02471"/>
<dbReference type="CDD" id="cd02440">
    <property type="entry name" value="AdoMet_MTases"/>
    <property type="match status" value="1"/>
</dbReference>
<feature type="domain" description="TRAM" evidence="7">
    <location>
        <begin position="1"/>
        <end position="55"/>
    </location>
</feature>
<dbReference type="Pfam" id="PF01938">
    <property type="entry name" value="TRAM"/>
    <property type="match status" value="1"/>
</dbReference>
<proteinExistence type="inferred from homology"/>
<dbReference type="GO" id="GO:0070041">
    <property type="term" value="F:rRNA (uridine-C5-)-methyltransferase activity"/>
    <property type="evidence" value="ECO:0007669"/>
    <property type="project" value="TreeGrafter"/>
</dbReference>
<evidence type="ECO:0000256" key="4">
    <source>
        <dbReference type="ARBA" id="ARBA00022691"/>
    </source>
</evidence>
<keyword evidence="1" id="KW-0408">Iron</keyword>
<dbReference type="GO" id="GO:0051539">
    <property type="term" value="F:4 iron, 4 sulfur cluster binding"/>
    <property type="evidence" value="ECO:0007669"/>
    <property type="project" value="UniProtKB-KW"/>
</dbReference>
<dbReference type="OrthoDB" id="9804590at2"/>
<feature type="binding site" evidence="5">
    <location>
        <position position="298"/>
    </location>
    <ligand>
        <name>S-adenosyl-L-methionine</name>
        <dbReference type="ChEBI" id="CHEBI:59789"/>
    </ligand>
</feature>
<accession>A0A1T4QN61</accession>
<evidence type="ECO:0000259" key="7">
    <source>
        <dbReference type="PROSITE" id="PS50926"/>
    </source>
</evidence>
<reference evidence="9" key="1">
    <citation type="submission" date="2017-02" db="EMBL/GenBank/DDBJ databases">
        <authorList>
            <person name="Varghese N."/>
            <person name="Submissions S."/>
        </authorList>
    </citation>
    <scope>NUCLEOTIDE SEQUENCE [LARGE SCALE GENOMIC DNA]</scope>
    <source>
        <strain evidence="9">ATCC BAA-34</strain>
    </source>
</reference>
<dbReference type="GO" id="GO:0070475">
    <property type="term" value="P:rRNA base methylation"/>
    <property type="evidence" value="ECO:0007669"/>
    <property type="project" value="TreeGrafter"/>
</dbReference>
<organism evidence="8 9">
    <name type="scientific">Trichlorobacter thiogenes</name>
    <dbReference type="NCBI Taxonomy" id="115783"/>
    <lineage>
        <taxon>Bacteria</taxon>
        <taxon>Pseudomonadati</taxon>
        <taxon>Thermodesulfobacteriota</taxon>
        <taxon>Desulfuromonadia</taxon>
        <taxon>Geobacterales</taxon>
        <taxon>Geobacteraceae</taxon>
        <taxon>Trichlorobacter</taxon>
    </lineage>
</organism>
<dbReference type="AlphaFoldDB" id="A0A1T4QN61"/>
<dbReference type="InterPro" id="IPR012340">
    <property type="entry name" value="NA-bd_OB-fold"/>
</dbReference>
<dbReference type="PROSITE" id="PS01230">
    <property type="entry name" value="TRMA_1"/>
    <property type="match status" value="1"/>
</dbReference>
<dbReference type="PANTHER" id="PTHR11061">
    <property type="entry name" value="RNA M5U METHYLTRANSFERASE"/>
    <property type="match status" value="1"/>
</dbReference>
<evidence type="ECO:0000256" key="5">
    <source>
        <dbReference type="PROSITE-ProRule" id="PRU01024"/>
    </source>
</evidence>
<dbReference type="NCBIfam" id="TIGR00479">
    <property type="entry name" value="rumA"/>
    <property type="match status" value="1"/>
</dbReference>
<dbReference type="EMBL" id="FUWR01000014">
    <property type="protein sequence ID" value="SKA05210.1"/>
    <property type="molecule type" value="Genomic_DNA"/>
</dbReference>
<dbReference type="PROSITE" id="PS01231">
    <property type="entry name" value="TRMA_2"/>
    <property type="match status" value="1"/>
</dbReference>
<sequence length="437" mass="47612">MNVHECLIERLALGGSGVGRIDGKVCFVPFSAPGDRLKVRVTREHRSYCEAELVDLLEASPQRVEPRCPVFEQCGGCDWQHISYQAQAHAKQQILTQTLQRVARLDTPQVAATVSSKLDYGYRARAKFKLHATPAGLAVGFFRRGSHVVIDLPQGCPICTSPINAAMLKLRQVMQSLPDINRLPQISLEEGLAGVVAVVQYTGGDLQRLKHLFLQHQDQLGLSGLFLQIGRKEALQPVFGSGHLTYQVPCCDPAATIMTLGYEIGGFSQVNRLQNQSMVKLVCDYAQPAANQRMLDLFCGNGNLSLPLSCAVQELLGIEGFAPSIASAVDNARQLRVNNSTFRCNDASKELRHLIAQHAQFDLVLLDPPRAGAADVARELGQLGAQRIVYVSCDPATLARDLGHLCGAAGYRLIEATPLDMFPQTGHLETVALLTKT</sequence>
<dbReference type="Pfam" id="PF05958">
    <property type="entry name" value="tRNA_U5-meth_tr"/>
    <property type="match status" value="1"/>
</dbReference>
<evidence type="ECO:0000313" key="9">
    <source>
        <dbReference type="Proteomes" id="UP000190102"/>
    </source>
</evidence>
<dbReference type="InterPro" id="IPR010280">
    <property type="entry name" value="U5_MeTrfase_fam"/>
</dbReference>
<keyword evidence="3 5" id="KW-0808">Transferase</keyword>
<dbReference type="PANTHER" id="PTHR11061:SF49">
    <property type="entry name" value="23S RRNA (URACIL(1939)-C(5))-METHYLTRANSFERASE RLMD"/>
    <property type="match status" value="1"/>
</dbReference>
<feature type="binding site" evidence="5">
    <location>
        <position position="367"/>
    </location>
    <ligand>
        <name>S-adenosyl-L-methionine</name>
        <dbReference type="ChEBI" id="CHEBI:59789"/>
    </ligand>
</feature>
<dbReference type="RefSeq" id="WP_078790733.1">
    <property type="nucleotide sequence ID" value="NZ_FUWR01000014.1"/>
</dbReference>
<protein>
    <submittedName>
        <fullName evidence="8">23S rRNA m(5)U-1939 methyltransferase</fullName>
    </submittedName>
</protein>
<dbReference type="InterPro" id="IPR030391">
    <property type="entry name" value="MeTrfase_TrmA_CS"/>
</dbReference>
<keyword evidence="1" id="KW-0479">Metal-binding</keyword>
<evidence type="ECO:0000256" key="1">
    <source>
        <dbReference type="ARBA" id="ARBA00022485"/>
    </source>
</evidence>
<dbReference type="Gene3D" id="2.40.50.1070">
    <property type="match status" value="1"/>
</dbReference>
<feature type="binding site" evidence="5">
    <location>
        <position position="319"/>
    </location>
    <ligand>
        <name>S-adenosyl-L-methionine</name>
        <dbReference type="ChEBI" id="CHEBI:59789"/>
    </ligand>
</feature>
<dbReference type="InterPro" id="IPR029063">
    <property type="entry name" value="SAM-dependent_MTases_sf"/>
</dbReference>
<dbReference type="SUPFAM" id="SSF50249">
    <property type="entry name" value="Nucleic acid-binding proteins"/>
    <property type="match status" value="1"/>
</dbReference>
<feature type="binding site" evidence="5">
    <location>
        <position position="269"/>
    </location>
    <ligand>
        <name>S-adenosyl-L-methionine</name>
        <dbReference type="ChEBI" id="CHEBI:59789"/>
    </ligand>
</feature>
<evidence type="ECO:0000256" key="3">
    <source>
        <dbReference type="ARBA" id="ARBA00022679"/>
    </source>
</evidence>